<evidence type="ECO:0000256" key="4">
    <source>
        <dbReference type="ARBA" id="ARBA00023125"/>
    </source>
</evidence>
<reference evidence="9 10" key="1">
    <citation type="submission" date="2019-02" db="EMBL/GenBank/DDBJ databases">
        <title>Deep-cultivation of Planctomycetes and their phenomic and genomic characterization uncovers novel biology.</title>
        <authorList>
            <person name="Wiegand S."/>
            <person name="Jogler M."/>
            <person name="Boedeker C."/>
            <person name="Pinto D."/>
            <person name="Vollmers J."/>
            <person name="Rivas-Marin E."/>
            <person name="Kohn T."/>
            <person name="Peeters S.H."/>
            <person name="Heuer A."/>
            <person name="Rast P."/>
            <person name="Oberbeckmann S."/>
            <person name="Bunk B."/>
            <person name="Jeske O."/>
            <person name="Meyerdierks A."/>
            <person name="Storesund J.E."/>
            <person name="Kallscheuer N."/>
            <person name="Luecker S."/>
            <person name="Lage O.M."/>
            <person name="Pohl T."/>
            <person name="Merkel B.J."/>
            <person name="Hornburger P."/>
            <person name="Mueller R.-W."/>
            <person name="Bruemmer F."/>
            <person name="Labrenz M."/>
            <person name="Spormann A.M."/>
            <person name="Op den Camp H."/>
            <person name="Overmann J."/>
            <person name="Amann R."/>
            <person name="Jetten M.S.M."/>
            <person name="Mascher T."/>
            <person name="Medema M.H."/>
            <person name="Devos D.P."/>
            <person name="Kaster A.-K."/>
            <person name="Ovreas L."/>
            <person name="Rohde M."/>
            <person name="Galperin M.Y."/>
            <person name="Jogler C."/>
        </authorList>
    </citation>
    <scope>NUCLEOTIDE SEQUENCE [LARGE SCALE GENOMIC DNA]</scope>
    <source>
        <strain evidence="9 10">Q31a</strain>
    </source>
</reference>
<dbReference type="SUPFAM" id="SSF88946">
    <property type="entry name" value="Sigma2 domain of RNA polymerase sigma factors"/>
    <property type="match status" value="1"/>
</dbReference>
<keyword evidence="2 6" id="KW-0805">Transcription regulation</keyword>
<dbReference type="GO" id="GO:0016987">
    <property type="term" value="F:sigma factor activity"/>
    <property type="evidence" value="ECO:0007669"/>
    <property type="project" value="UniProtKB-KW"/>
</dbReference>
<dbReference type="NCBIfam" id="TIGR02937">
    <property type="entry name" value="sigma70-ECF"/>
    <property type="match status" value="1"/>
</dbReference>
<name>A0A518GAA4_9BACT</name>
<evidence type="ECO:0000313" key="9">
    <source>
        <dbReference type="EMBL" id="QDV25525.1"/>
    </source>
</evidence>
<evidence type="ECO:0000256" key="3">
    <source>
        <dbReference type="ARBA" id="ARBA00023082"/>
    </source>
</evidence>
<dbReference type="Pfam" id="PF08281">
    <property type="entry name" value="Sigma70_r4_2"/>
    <property type="match status" value="1"/>
</dbReference>
<keyword evidence="10" id="KW-1185">Reference proteome</keyword>
<feature type="domain" description="RNA polymerase sigma factor 70 region 4 type 2" evidence="8">
    <location>
        <begin position="146"/>
        <end position="198"/>
    </location>
</feature>
<dbReference type="InterPro" id="IPR013324">
    <property type="entry name" value="RNA_pol_sigma_r3/r4-like"/>
</dbReference>
<dbReference type="PROSITE" id="PS01063">
    <property type="entry name" value="SIGMA70_ECF"/>
    <property type="match status" value="1"/>
</dbReference>
<dbReference type="Gene3D" id="1.10.1740.10">
    <property type="match status" value="1"/>
</dbReference>
<dbReference type="InterPro" id="IPR013249">
    <property type="entry name" value="RNA_pol_sigma70_r4_t2"/>
</dbReference>
<evidence type="ECO:0000259" key="7">
    <source>
        <dbReference type="Pfam" id="PF04542"/>
    </source>
</evidence>
<proteinExistence type="inferred from homology"/>
<evidence type="ECO:0000256" key="6">
    <source>
        <dbReference type="RuleBase" id="RU000716"/>
    </source>
</evidence>
<protein>
    <recommendedName>
        <fullName evidence="6">RNA polymerase sigma factor</fullName>
    </recommendedName>
</protein>
<sequence length="211" mass="23871">MTSSAESDLPVANDKTVMSPINVPESTSKIDPSRWLETHGDVMFAFAYSRLRDRDAAEEVVQEAFLGALRNLDMFSNRGAEGAWLMGILKRKVVDYLRGKAKKELSLDGEDQVVTRLFDRQGNWSESAKKNGALKLDAIEQGEFREIFRTCLEGLPGNQAAVFVRKEVQQESTEDVCKELRITSTNLWVLMHRARLRLAECIKSRWDMGDA</sequence>
<keyword evidence="4 6" id="KW-0238">DNA-binding</keyword>
<dbReference type="AlphaFoldDB" id="A0A518GAA4"/>
<dbReference type="SUPFAM" id="SSF88659">
    <property type="entry name" value="Sigma3 and sigma4 domains of RNA polymerase sigma factors"/>
    <property type="match status" value="1"/>
</dbReference>
<organism evidence="9 10">
    <name type="scientific">Aureliella helgolandensis</name>
    <dbReference type="NCBI Taxonomy" id="2527968"/>
    <lineage>
        <taxon>Bacteria</taxon>
        <taxon>Pseudomonadati</taxon>
        <taxon>Planctomycetota</taxon>
        <taxon>Planctomycetia</taxon>
        <taxon>Pirellulales</taxon>
        <taxon>Pirellulaceae</taxon>
        <taxon>Aureliella</taxon>
    </lineage>
</organism>
<dbReference type="Gene3D" id="1.10.10.10">
    <property type="entry name" value="Winged helix-like DNA-binding domain superfamily/Winged helix DNA-binding domain"/>
    <property type="match status" value="1"/>
</dbReference>
<dbReference type="InterPro" id="IPR036388">
    <property type="entry name" value="WH-like_DNA-bd_sf"/>
</dbReference>
<evidence type="ECO:0000256" key="5">
    <source>
        <dbReference type="ARBA" id="ARBA00023163"/>
    </source>
</evidence>
<dbReference type="InterPro" id="IPR000838">
    <property type="entry name" value="RNA_pol_sigma70_ECF_CS"/>
</dbReference>
<evidence type="ECO:0000256" key="1">
    <source>
        <dbReference type="ARBA" id="ARBA00010641"/>
    </source>
</evidence>
<accession>A0A518GAA4</accession>
<dbReference type="PANTHER" id="PTHR43133">
    <property type="entry name" value="RNA POLYMERASE ECF-TYPE SIGMA FACTO"/>
    <property type="match status" value="1"/>
</dbReference>
<keyword evidence="3 6" id="KW-0731">Sigma factor</keyword>
<dbReference type="InterPro" id="IPR039425">
    <property type="entry name" value="RNA_pol_sigma-70-like"/>
</dbReference>
<dbReference type="GO" id="GO:0003677">
    <property type="term" value="F:DNA binding"/>
    <property type="evidence" value="ECO:0007669"/>
    <property type="project" value="UniProtKB-KW"/>
</dbReference>
<dbReference type="Pfam" id="PF04542">
    <property type="entry name" value="Sigma70_r2"/>
    <property type="match status" value="1"/>
</dbReference>
<dbReference type="PANTHER" id="PTHR43133:SF8">
    <property type="entry name" value="RNA POLYMERASE SIGMA FACTOR HI_1459-RELATED"/>
    <property type="match status" value="1"/>
</dbReference>
<dbReference type="KEGG" id="ahel:Q31a_38510"/>
<dbReference type="InterPro" id="IPR013325">
    <property type="entry name" value="RNA_pol_sigma_r2"/>
</dbReference>
<evidence type="ECO:0000313" key="10">
    <source>
        <dbReference type="Proteomes" id="UP000318017"/>
    </source>
</evidence>
<keyword evidence="5 6" id="KW-0804">Transcription</keyword>
<evidence type="ECO:0000256" key="2">
    <source>
        <dbReference type="ARBA" id="ARBA00023015"/>
    </source>
</evidence>
<feature type="domain" description="RNA polymerase sigma-70 region 2" evidence="7">
    <location>
        <begin position="37"/>
        <end position="101"/>
    </location>
</feature>
<comment type="similarity">
    <text evidence="1 6">Belongs to the sigma-70 factor family. ECF subfamily.</text>
</comment>
<dbReference type="GO" id="GO:0006352">
    <property type="term" value="P:DNA-templated transcription initiation"/>
    <property type="evidence" value="ECO:0007669"/>
    <property type="project" value="InterPro"/>
</dbReference>
<evidence type="ECO:0000259" key="8">
    <source>
        <dbReference type="Pfam" id="PF08281"/>
    </source>
</evidence>
<gene>
    <name evidence="9" type="primary">sigX</name>
    <name evidence="9" type="ORF">Q31a_38510</name>
</gene>
<dbReference type="InterPro" id="IPR007627">
    <property type="entry name" value="RNA_pol_sigma70_r2"/>
</dbReference>
<dbReference type="Proteomes" id="UP000318017">
    <property type="component" value="Chromosome"/>
</dbReference>
<dbReference type="InterPro" id="IPR014284">
    <property type="entry name" value="RNA_pol_sigma-70_dom"/>
</dbReference>
<dbReference type="EMBL" id="CP036298">
    <property type="protein sequence ID" value="QDV25525.1"/>
    <property type="molecule type" value="Genomic_DNA"/>
</dbReference>